<keyword evidence="3" id="KW-0547">Nucleotide-binding</keyword>
<evidence type="ECO:0000256" key="4">
    <source>
        <dbReference type="ARBA" id="ARBA00022840"/>
    </source>
</evidence>
<evidence type="ECO:0000313" key="7">
    <source>
        <dbReference type="Proteomes" id="UP000289326"/>
    </source>
</evidence>
<name>A0A4P6MNU0_9BACT</name>
<evidence type="ECO:0000256" key="2">
    <source>
        <dbReference type="ARBA" id="ARBA00022448"/>
    </source>
</evidence>
<dbReference type="InterPro" id="IPR017871">
    <property type="entry name" value="ABC_transporter-like_CS"/>
</dbReference>
<organism evidence="6 7">
    <name type="scientific">Mycoplasmopsis phocirhinis</name>
    <dbReference type="NCBI Taxonomy" id="142650"/>
    <lineage>
        <taxon>Bacteria</taxon>
        <taxon>Bacillati</taxon>
        <taxon>Mycoplasmatota</taxon>
        <taxon>Mycoplasmoidales</taxon>
        <taxon>Metamycoplasmataceae</taxon>
        <taxon>Mycoplasmopsis</taxon>
    </lineage>
</organism>
<keyword evidence="2" id="KW-0813">Transport</keyword>
<dbReference type="PANTHER" id="PTHR42711">
    <property type="entry name" value="ABC TRANSPORTER ATP-BINDING PROTEIN"/>
    <property type="match status" value="1"/>
</dbReference>
<protein>
    <submittedName>
        <fullName evidence="6">ABC transporter ATP-binding protein</fullName>
    </submittedName>
</protein>
<dbReference type="PROSITE" id="PS00211">
    <property type="entry name" value="ABC_TRANSPORTER_1"/>
    <property type="match status" value="1"/>
</dbReference>
<proteinExistence type="inferred from homology"/>
<dbReference type="InterPro" id="IPR003593">
    <property type="entry name" value="AAA+_ATPase"/>
</dbReference>
<dbReference type="EMBL" id="CP034841">
    <property type="protein sequence ID" value="QBF34723.1"/>
    <property type="molecule type" value="Genomic_DNA"/>
</dbReference>
<evidence type="ECO:0000256" key="3">
    <source>
        <dbReference type="ARBA" id="ARBA00022741"/>
    </source>
</evidence>
<gene>
    <name evidence="6" type="ORF">EG856_02220</name>
</gene>
<dbReference type="PANTHER" id="PTHR42711:SF5">
    <property type="entry name" value="ABC TRANSPORTER ATP-BINDING PROTEIN NATA"/>
    <property type="match status" value="1"/>
</dbReference>
<evidence type="ECO:0000259" key="5">
    <source>
        <dbReference type="PROSITE" id="PS50893"/>
    </source>
</evidence>
<keyword evidence="4 6" id="KW-0067">ATP-binding</keyword>
<reference evidence="6 7" key="1">
    <citation type="submission" date="2019-01" db="EMBL/GenBank/DDBJ databases">
        <title>Complete sequence and annotation of the Mycoplasma phocirhinis strain 852T genome.</title>
        <authorList>
            <person name="Frasca S.Jr."/>
            <person name="Kutish G.F."/>
            <person name="Castellanos Gell J."/>
            <person name="Michaels D.L."/>
            <person name="Brown D.R."/>
        </authorList>
    </citation>
    <scope>NUCLEOTIDE SEQUENCE [LARGE SCALE GENOMIC DNA]</scope>
    <source>
        <strain evidence="6 7">852</strain>
    </source>
</reference>
<feature type="domain" description="ABC transporter" evidence="5">
    <location>
        <begin position="14"/>
        <end position="246"/>
    </location>
</feature>
<evidence type="ECO:0000313" key="6">
    <source>
        <dbReference type="EMBL" id="QBF34723.1"/>
    </source>
</evidence>
<dbReference type="GO" id="GO:0016887">
    <property type="term" value="F:ATP hydrolysis activity"/>
    <property type="evidence" value="ECO:0007669"/>
    <property type="project" value="InterPro"/>
</dbReference>
<dbReference type="InterPro" id="IPR050763">
    <property type="entry name" value="ABC_transporter_ATP-binding"/>
</dbReference>
<dbReference type="KEGG" id="mphi:EG856_02220"/>
<comment type="similarity">
    <text evidence="1">Belongs to the ABC transporter superfamily.</text>
</comment>
<keyword evidence="7" id="KW-1185">Reference proteome</keyword>
<dbReference type="RefSeq" id="WP_130429500.1">
    <property type="nucleotide sequence ID" value="NZ_CP034841.1"/>
</dbReference>
<dbReference type="Pfam" id="PF00005">
    <property type="entry name" value="ABC_tran"/>
    <property type="match status" value="1"/>
</dbReference>
<dbReference type="Proteomes" id="UP000289326">
    <property type="component" value="Chromosome"/>
</dbReference>
<evidence type="ECO:0000256" key="1">
    <source>
        <dbReference type="ARBA" id="ARBA00005417"/>
    </source>
</evidence>
<dbReference type="InterPro" id="IPR027417">
    <property type="entry name" value="P-loop_NTPase"/>
</dbReference>
<dbReference type="Gene3D" id="3.40.50.300">
    <property type="entry name" value="P-loop containing nucleotide triphosphate hydrolases"/>
    <property type="match status" value="1"/>
</dbReference>
<dbReference type="OrthoDB" id="9778547at2"/>
<dbReference type="SUPFAM" id="SSF52540">
    <property type="entry name" value="P-loop containing nucleoside triphosphate hydrolases"/>
    <property type="match status" value="1"/>
</dbReference>
<dbReference type="PROSITE" id="PS50893">
    <property type="entry name" value="ABC_TRANSPORTER_2"/>
    <property type="match status" value="1"/>
</dbReference>
<dbReference type="SMART" id="SM00382">
    <property type="entry name" value="AAA"/>
    <property type="match status" value="1"/>
</dbReference>
<dbReference type="AlphaFoldDB" id="A0A4P6MNU0"/>
<dbReference type="GO" id="GO:0005524">
    <property type="term" value="F:ATP binding"/>
    <property type="evidence" value="ECO:0007669"/>
    <property type="project" value="UniProtKB-KW"/>
</dbReference>
<dbReference type="InterPro" id="IPR003439">
    <property type="entry name" value="ABC_transporter-like_ATP-bd"/>
</dbReference>
<sequence length="316" mass="35818">MNKNNSGLPHENIIVIEKLFKKFKNFIALNEVSFNVKRGELFGFLGLNGAGKTTTLNIILGLLQRDGGNVYINSNSINKNINKIRNDIGIVFQESILDPSLTVYENLKIRANLYKNNLKLQNTNDIVNQIINEFKLNDFAKKAYGKLSGGQRRRVDIARALIHQPSILFLDEPTTGLDPNSRKLVWDILKKIQKQRNLTILLTTHYMEEADDCSRVIIIDKGLKLVEGTPAQLKKSFSSSTVMLHSISTTLHNKIIASQLNLQKQNSTLIIKFDTFKQGHDFVKNNIQDINDYEFVKGSMDEVFLNVTKLSRGNDV</sequence>
<accession>A0A4P6MNU0</accession>